<dbReference type="SUPFAM" id="SSF82171">
    <property type="entry name" value="DPP6 N-terminal domain-like"/>
    <property type="match status" value="1"/>
</dbReference>
<gene>
    <name evidence="1" type="ORF">ACFOSX_11975</name>
</gene>
<dbReference type="EMBL" id="JBHSAT010000022">
    <property type="protein sequence ID" value="MFC3877945.1"/>
    <property type="molecule type" value="Genomic_DNA"/>
</dbReference>
<comment type="caution">
    <text evidence="1">The sequence shown here is derived from an EMBL/GenBank/DDBJ whole genome shotgun (WGS) entry which is preliminary data.</text>
</comment>
<evidence type="ECO:0000313" key="2">
    <source>
        <dbReference type="Proteomes" id="UP001595812"/>
    </source>
</evidence>
<dbReference type="Pfam" id="PF07676">
    <property type="entry name" value="PD40"/>
    <property type="match status" value="1"/>
</dbReference>
<organism evidence="1 2">
    <name type="scientific">Winogradskyella maritima</name>
    <dbReference type="NCBI Taxonomy" id="1517766"/>
    <lineage>
        <taxon>Bacteria</taxon>
        <taxon>Pseudomonadati</taxon>
        <taxon>Bacteroidota</taxon>
        <taxon>Flavobacteriia</taxon>
        <taxon>Flavobacteriales</taxon>
        <taxon>Flavobacteriaceae</taxon>
        <taxon>Winogradskyella</taxon>
    </lineage>
</organism>
<sequence length="296" mass="34091">MNKFKFIMVFAFSLFSCNSDLNNYEKPFLVNEIPADMPIEFKQIIVPDDKLIHKGIFSPDLKSLYYTLSDKNFENFDVYVMCREGKMWSKPEKAFFNTKYNEHGMSFSPNGDALYFSSTRPINVDDIDLTWHIWKSENSNGKWQEPKFVDIPNLRGKLMSHPTIANSGTLYFHSSNLDYSDMDIYSAKQIDGKFIEAEKVLIENDSKNAKSTPFVSPKEDFLIFASVENQLNLKVTFNDGAGKWTNTKAFSDSINSFGQGNPYVTPSNKYLFFTTGKSNNDWKIKWVDIESEIRGN</sequence>
<dbReference type="PROSITE" id="PS51257">
    <property type="entry name" value="PROKAR_LIPOPROTEIN"/>
    <property type="match status" value="1"/>
</dbReference>
<dbReference type="Gene3D" id="2.120.10.30">
    <property type="entry name" value="TolB, C-terminal domain"/>
    <property type="match status" value="1"/>
</dbReference>
<dbReference type="InterPro" id="IPR011659">
    <property type="entry name" value="WD40"/>
</dbReference>
<dbReference type="Proteomes" id="UP001595812">
    <property type="component" value="Unassembled WGS sequence"/>
</dbReference>
<reference evidence="2" key="1">
    <citation type="journal article" date="2019" name="Int. J. Syst. Evol. Microbiol.">
        <title>The Global Catalogue of Microorganisms (GCM) 10K type strain sequencing project: providing services to taxonomists for standard genome sequencing and annotation.</title>
        <authorList>
            <consortium name="The Broad Institute Genomics Platform"/>
            <consortium name="The Broad Institute Genome Sequencing Center for Infectious Disease"/>
            <person name="Wu L."/>
            <person name="Ma J."/>
        </authorList>
    </citation>
    <scope>NUCLEOTIDE SEQUENCE [LARGE SCALE GENOMIC DNA]</scope>
    <source>
        <strain evidence="2">CECT 8979</strain>
    </source>
</reference>
<name>A0ABV8AJZ1_9FLAO</name>
<proteinExistence type="predicted"/>
<dbReference type="InterPro" id="IPR011042">
    <property type="entry name" value="6-blade_b-propeller_TolB-like"/>
</dbReference>
<protein>
    <recommendedName>
        <fullName evidence="3">WD40 repeat protein</fullName>
    </recommendedName>
</protein>
<keyword evidence="2" id="KW-1185">Reference proteome</keyword>
<dbReference type="RefSeq" id="WP_386101344.1">
    <property type="nucleotide sequence ID" value="NZ_JBHSAT010000022.1"/>
</dbReference>
<accession>A0ABV8AJZ1</accession>
<evidence type="ECO:0000313" key="1">
    <source>
        <dbReference type="EMBL" id="MFC3877945.1"/>
    </source>
</evidence>
<evidence type="ECO:0008006" key="3">
    <source>
        <dbReference type="Google" id="ProtNLM"/>
    </source>
</evidence>